<dbReference type="AlphaFoldDB" id="A0A6A6WM55"/>
<keyword evidence="3" id="KW-1185">Reference proteome</keyword>
<protein>
    <submittedName>
        <fullName evidence="2">Uncharacterized protein</fullName>
    </submittedName>
</protein>
<reference evidence="2" key="1">
    <citation type="journal article" date="2020" name="Stud. Mycol.">
        <title>101 Dothideomycetes genomes: a test case for predicting lifestyles and emergence of pathogens.</title>
        <authorList>
            <person name="Haridas S."/>
            <person name="Albert R."/>
            <person name="Binder M."/>
            <person name="Bloem J."/>
            <person name="Labutti K."/>
            <person name="Salamov A."/>
            <person name="Andreopoulos B."/>
            <person name="Baker S."/>
            <person name="Barry K."/>
            <person name="Bills G."/>
            <person name="Bluhm B."/>
            <person name="Cannon C."/>
            <person name="Castanera R."/>
            <person name="Culley D."/>
            <person name="Daum C."/>
            <person name="Ezra D."/>
            <person name="Gonzalez J."/>
            <person name="Henrissat B."/>
            <person name="Kuo A."/>
            <person name="Liang C."/>
            <person name="Lipzen A."/>
            <person name="Lutzoni F."/>
            <person name="Magnuson J."/>
            <person name="Mondo S."/>
            <person name="Nolan M."/>
            <person name="Ohm R."/>
            <person name="Pangilinan J."/>
            <person name="Park H.-J."/>
            <person name="Ramirez L."/>
            <person name="Alfaro M."/>
            <person name="Sun H."/>
            <person name="Tritt A."/>
            <person name="Yoshinaga Y."/>
            <person name="Zwiers L.-H."/>
            <person name="Turgeon B."/>
            <person name="Goodwin S."/>
            <person name="Spatafora J."/>
            <person name="Crous P."/>
            <person name="Grigoriev I."/>
        </authorList>
    </citation>
    <scope>NUCLEOTIDE SEQUENCE</scope>
    <source>
        <strain evidence="2">CBS 121739</strain>
    </source>
</reference>
<sequence>MSDRLLWHGAQSYNCHPVAPRQLPLCIHTPHRTGLVVSADMLGQTPNTDNHVAYLGSRLSESTTEETSVPEGPPLESLGPEEEPVDAHDTEGHDTEGHDTEGHDTEAHDTEAHDTEAHDTEGHDTEAQDT</sequence>
<dbReference type="RefSeq" id="XP_033605736.1">
    <property type="nucleotide sequence ID" value="XM_033746340.1"/>
</dbReference>
<feature type="compositionally biased region" description="Basic and acidic residues" evidence="1">
    <location>
        <begin position="85"/>
        <end position="130"/>
    </location>
</feature>
<dbReference type="GeneID" id="54487394"/>
<dbReference type="Proteomes" id="UP000799437">
    <property type="component" value="Unassembled WGS sequence"/>
</dbReference>
<accession>A0A6A6WM55</accession>
<dbReference type="OrthoDB" id="5088978at2759"/>
<gene>
    <name evidence="2" type="ORF">EJ05DRAFT_496111</name>
</gene>
<proteinExistence type="predicted"/>
<evidence type="ECO:0000313" key="2">
    <source>
        <dbReference type="EMBL" id="KAF2763285.1"/>
    </source>
</evidence>
<dbReference type="EMBL" id="ML996565">
    <property type="protein sequence ID" value="KAF2763285.1"/>
    <property type="molecule type" value="Genomic_DNA"/>
</dbReference>
<evidence type="ECO:0000256" key="1">
    <source>
        <dbReference type="SAM" id="MobiDB-lite"/>
    </source>
</evidence>
<feature type="region of interest" description="Disordered" evidence="1">
    <location>
        <begin position="55"/>
        <end position="130"/>
    </location>
</feature>
<name>A0A6A6WM55_9PEZI</name>
<organism evidence="2 3">
    <name type="scientific">Pseudovirgaria hyperparasitica</name>
    <dbReference type="NCBI Taxonomy" id="470096"/>
    <lineage>
        <taxon>Eukaryota</taxon>
        <taxon>Fungi</taxon>
        <taxon>Dikarya</taxon>
        <taxon>Ascomycota</taxon>
        <taxon>Pezizomycotina</taxon>
        <taxon>Dothideomycetes</taxon>
        <taxon>Dothideomycetes incertae sedis</taxon>
        <taxon>Acrospermales</taxon>
        <taxon>Acrospermaceae</taxon>
        <taxon>Pseudovirgaria</taxon>
    </lineage>
</organism>
<evidence type="ECO:0000313" key="3">
    <source>
        <dbReference type="Proteomes" id="UP000799437"/>
    </source>
</evidence>